<evidence type="ECO:0000313" key="3">
    <source>
        <dbReference type="Proteomes" id="UP001500851"/>
    </source>
</evidence>
<evidence type="ECO:0000313" key="2">
    <source>
        <dbReference type="EMBL" id="GAA1794059.1"/>
    </source>
</evidence>
<dbReference type="RefSeq" id="WP_344032507.1">
    <property type="nucleotide sequence ID" value="NZ_BAAAOB010000003.1"/>
</dbReference>
<protein>
    <submittedName>
        <fullName evidence="2">Uncharacterized protein</fullName>
    </submittedName>
</protein>
<feature type="transmembrane region" description="Helical" evidence="1">
    <location>
        <begin position="66"/>
        <end position="86"/>
    </location>
</feature>
<dbReference type="Proteomes" id="UP001500851">
    <property type="component" value="Unassembled WGS sequence"/>
</dbReference>
<keyword evidence="1" id="KW-1133">Transmembrane helix</keyword>
<evidence type="ECO:0000256" key="1">
    <source>
        <dbReference type="SAM" id="Phobius"/>
    </source>
</evidence>
<organism evidence="2 3">
    <name type="scientific">Leucobacter iarius</name>
    <dbReference type="NCBI Taxonomy" id="333963"/>
    <lineage>
        <taxon>Bacteria</taxon>
        <taxon>Bacillati</taxon>
        <taxon>Actinomycetota</taxon>
        <taxon>Actinomycetes</taxon>
        <taxon>Micrococcales</taxon>
        <taxon>Microbacteriaceae</taxon>
        <taxon>Leucobacter</taxon>
    </lineage>
</organism>
<feature type="transmembrane region" description="Helical" evidence="1">
    <location>
        <begin position="37"/>
        <end position="60"/>
    </location>
</feature>
<comment type="caution">
    <text evidence="2">The sequence shown here is derived from an EMBL/GenBank/DDBJ whole genome shotgun (WGS) entry which is preliminary data.</text>
</comment>
<keyword evidence="1" id="KW-0812">Transmembrane</keyword>
<reference evidence="2 3" key="1">
    <citation type="journal article" date="2019" name="Int. J. Syst. Evol. Microbiol.">
        <title>The Global Catalogue of Microorganisms (GCM) 10K type strain sequencing project: providing services to taxonomists for standard genome sequencing and annotation.</title>
        <authorList>
            <consortium name="The Broad Institute Genomics Platform"/>
            <consortium name="The Broad Institute Genome Sequencing Center for Infectious Disease"/>
            <person name="Wu L."/>
            <person name="Ma J."/>
        </authorList>
    </citation>
    <scope>NUCLEOTIDE SEQUENCE [LARGE SCALE GENOMIC DNA]</scope>
    <source>
        <strain evidence="2 3">JCM 14736</strain>
    </source>
</reference>
<name>A0ABN2LMS2_9MICO</name>
<gene>
    <name evidence="2" type="ORF">GCM10009768_23810</name>
</gene>
<keyword evidence="3" id="KW-1185">Reference proteome</keyword>
<sequence length="201" mass="21832">MTPTPSELPAPWTDRGDDFVLRIIAVDLGALLAPRRLAVWGGVILAALLLAALLLALVIGLSGGDWGAFGTAVFIGASIGIVIYLATLRTRRRVLEFVLGPDAVRVGTEDDGRSGGTTAIPYRELHRLLIVHDGAPTRIRIATAAGTRRWTIGQHYRHNSVEPFIDELPGLLVERLRNAGLVGGTAVRRGVRVTEWRPRRR</sequence>
<keyword evidence="1" id="KW-0472">Membrane</keyword>
<accession>A0ABN2LMS2</accession>
<dbReference type="EMBL" id="BAAAOB010000003">
    <property type="protein sequence ID" value="GAA1794059.1"/>
    <property type="molecule type" value="Genomic_DNA"/>
</dbReference>
<proteinExistence type="predicted"/>